<reference evidence="1" key="2">
    <citation type="submission" date="2023-05" db="EMBL/GenBank/DDBJ databases">
        <authorList>
            <person name="Fouks B."/>
        </authorList>
    </citation>
    <scope>NUCLEOTIDE SEQUENCE</scope>
    <source>
        <strain evidence="1">Stay&amp;Tobe</strain>
        <tissue evidence="1">Testes</tissue>
    </source>
</reference>
<feature type="non-terminal residue" evidence="1">
    <location>
        <position position="1"/>
    </location>
</feature>
<organism evidence="1 2">
    <name type="scientific">Diploptera punctata</name>
    <name type="common">Pacific beetle cockroach</name>
    <dbReference type="NCBI Taxonomy" id="6984"/>
    <lineage>
        <taxon>Eukaryota</taxon>
        <taxon>Metazoa</taxon>
        <taxon>Ecdysozoa</taxon>
        <taxon>Arthropoda</taxon>
        <taxon>Hexapoda</taxon>
        <taxon>Insecta</taxon>
        <taxon>Pterygota</taxon>
        <taxon>Neoptera</taxon>
        <taxon>Polyneoptera</taxon>
        <taxon>Dictyoptera</taxon>
        <taxon>Blattodea</taxon>
        <taxon>Blaberoidea</taxon>
        <taxon>Blaberidae</taxon>
        <taxon>Diplopterinae</taxon>
        <taxon>Diploptera</taxon>
    </lineage>
</organism>
<dbReference type="AlphaFoldDB" id="A0AAD8AIY6"/>
<dbReference type="EMBL" id="JASPKZ010000455">
    <property type="protein sequence ID" value="KAJ9600048.1"/>
    <property type="molecule type" value="Genomic_DNA"/>
</dbReference>
<dbReference type="Proteomes" id="UP001233999">
    <property type="component" value="Unassembled WGS sequence"/>
</dbReference>
<feature type="non-terminal residue" evidence="1">
    <location>
        <position position="102"/>
    </location>
</feature>
<name>A0AAD8AIY6_DIPPU</name>
<protein>
    <submittedName>
        <fullName evidence="1">Uncharacterized protein</fullName>
    </submittedName>
</protein>
<comment type="caution">
    <text evidence="1">The sequence shown here is derived from an EMBL/GenBank/DDBJ whole genome shotgun (WGS) entry which is preliminary data.</text>
</comment>
<accession>A0AAD8AIY6</accession>
<sequence>LDPGKCTDSTSHYPKHFTIRDNNNTCVTYDTDATFTIVEIHSSNIHFVRKSIHAIIILYSRCRTLKTSIMFSVYAEKRNLIRVYQRIQLEEQENRRNIARRR</sequence>
<evidence type="ECO:0000313" key="1">
    <source>
        <dbReference type="EMBL" id="KAJ9600048.1"/>
    </source>
</evidence>
<evidence type="ECO:0000313" key="2">
    <source>
        <dbReference type="Proteomes" id="UP001233999"/>
    </source>
</evidence>
<proteinExistence type="predicted"/>
<keyword evidence="2" id="KW-1185">Reference proteome</keyword>
<reference evidence="1" key="1">
    <citation type="journal article" date="2023" name="IScience">
        <title>Live-bearing cockroach genome reveals convergent evolutionary mechanisms linked to viviparity in insects and beyond.</title>
        <authorList>
            <person name="Fouks B."/>
            <person name="Harrison M.C."/>
            <person name="Mikhailova A.A."/>
            <person name="Marchal E."/>
            <person name="English S."/>
            <person name="Carruthers M."/>
            <person name="Jennings E.C."/>
            <person name="Chiamaka E.L."/>
            <person name="Frigard R.A."/>
            <person name="Pippel M."/>
            <person name="Attardo G.M."/>
            <person name="Benoit J.B."/>
            <person name="Bornberg-Bauer E."/>
            <person name="Tobe S.S."/>
        </authorList>
    </citation>
    <scope>NUCLEOTIDE SEQUENCE</scope>
    <source>
        <strain evidence="1">Stay&amp;Tobe</strain>
    </source>
</reference>
<gene>
    <name evidence="1" type="ORF">L9F63_009665</name>
</gene>